<dbReference type="InterPro" id="IPR007373">
    <property type="entry name" value="Thiamin_PyroPKinase_B1-bd"/>
</dbReference>
<keyword evidence="8" id="KW-1185">Reference proteome</keyword>
<dbReference type="Gene3D" id="3.40.50.10240">
    <property type="entry name" value="Thiamin pyrophosphokinase, catalytic domain"/>
    <property type="match status" value="1"/>
</dbReference>
<dbReference type="InterPro" id="IPR006282">
    <property type="entry name" value="Thi_PPkinase"/>
</dbReference>
<dbReference type="InterPro" id="IPR036371">
    <property type="entry name" value="TPK_B1-bd_sf"/>
</dbReference>
<dbReference type="EMBL" id="JACBYF010000004">
    <property type="protein sequence ID" value="NYS47221.1"/>
    <property type="molecule type" value="Genomic_DNA"/>
</dbReference>
<dbReference type="InterPro" id="IPR007371">
    <property type="entry name" value="TPK_catalytic"/>
</dbReference>
<accession>A0ABX2SZB1</accession>
<keyword evidence="4" id="KW-0067">ATP-binding</keyword>
<evidence type="ECO:0000313" key="8">
    <source>
        <dbReference type="Proteomes" id="UP000531840"/>
    </source>
</evidence>
<dbReference type="RefSeq" id="WP_179940848.1">
    <property type="nucleotide sequence ID" value="NZ_JACBYF010000004.1"/>
</dbReference>
<gene>
    <name evidence="7" type="ORF">HZY85_03295</name>
</gene>
<dbReference type="Proteomes" id="UP000531840">
    <property type="component" value="Unassembled WGS sequence"/>
</dbReference>
<dbReference type="CDD" id="cd07995">
    <property type="entry name" value="TPK"/>
    <property type="match status" value="1"/>
</dbReference>
<dbReference type="EC" id="2.7.6.2" evidence="5"/>
<reference evidence="7 8" key="1">
    <citation type="submission" date="2020-07" db="EMBL/GenBank/DDBJ databases">
        <title>MOT database genomes.</title>
        <authorList>
            <person name="Joseph S."/>
            <person name="Aduse-Opoku J."/>
            <person name="Hashim A."/>
            <person name="Wade W."/>
            <person name="Curtis M."/>
        </authorList>
    </citation>
    <scope>NUCLEOTIDE SEQUENCE [LARGE SCALE GENOMIC DNA]</scope>
    <source>
        <strain evidence="7 8">CIP 106318</strain>
    </source>
</reference>
<sequence length="204" mass="23002">MNKKIESINLMLGGEKPNIIVPGNWCAVDSGADYLLNVGIKPLMIYGDLDSIGINYNGLNINKKDSQDITDLEFAINSIKVDFPMINNINIYGATGGRLDHFFGNIMILSNENINSIEVQIIDDNNIIYLSNIGDNIVSKNNNFKYISFVPIYKNTKVTIKNAKYDVEDYILTTNKPNATSNEFLDKDIFLRTDKRCLVIYSKD</sequence>
<dbReference type="SUPFAM" id="SSF63999">
    <property type="entry name" value="Thiamin pyrophosphokinase, catalytic domain"/>
    <property type="match status" value="1"/>
</dbReference>
<dbReference type="PANTHER" id="PTHR41299">
    <property type="entry name" value="THIAMINE PYROPHOSPHOKINASE"/>
    <property type="match status" value="1"/>
</dbReference>
<dbReference type="SMART" id="SM00983">
    <property type="entry name" value="TPK_B1_binding"/>
    <property type="match status" value="1"/>
</dbReference>
<evidence type="ECO:0000256" key="3">
    <source>
        <dbReference type="ARBA" id="ARBA00022777"/>
    </source>
</evidence>
<name>A0ABX2SZB1_9BACL</name>
<dbReference type="NCBIfam" id="TIGR01378">
    <property type="entry name" value="thi_PPkinase"/>
    <property type="match status" value="1"/>
</dbReference>
<evidence type="ECO:0000259" key="6">
    <source>
        <dbReference type="SMART" id="SM00983"/>
    </source>
</evidence>
<evidence type="ECO:0000313" key="7">
    <source>
        <dbReference type="EMBL" id="NYS47221.1"/>
    </source>
</evidence>
<dbReference type="SUPFAM" id="SSF63862">
    <property type="entry name" value="Thiamin pyrophosphokinase, substrate-binding domain"/>
    <property type="match status" value="1"/>
</dbReference>
<organism evidence="7 8">
    <name type="scientific">Gemelliphila palaticanis</name>
    <dbReference type="NCBI Taxonomy" id="81950"/>
    <lineage>
        <taxon>Bacteria</taxon>
        <taxon>Bacillati</taxon>
        <taxon>Bacillota</taxon>
        <taxon>Bacilli</taxon>
        <taxon>Bacillales</taxon>
        <taxon>Gemellaceae</taxon>
        <taxon>Gemelliphila</taxon>
    </lineage>
</organism>
<keyword evidence="1 7" id="KW-0808">Transferase</keyword>
<keyword evidence="3" id="KW-0418">Kinase</keyword>
<comment type="caution">
    <text evidence="7">The sequence shown here is derived from an EMBL/GenBank/DDBJ whole genome shotgun (WGS) entry which is preliminary data.</text>
</comment>
<evidence type="ECO:0000256" key="1">
    <source>
        <dbReference type="ARBA" id="ARBA00022679"/>
    </source>
</evidence>
<feature type="domain" description="Thiamin pyrophosphokinase thiamin-binding" evidence="6">
    <location>
        <begin position="134"/>
        <end position="199"/>
    </location>
</feature>
<dbReference type="Pfam" id="PF04265">
    <property type="entry name" value="TPK_B1_binding"/>
    <property type="match status" value="1"/>
</dbReference>
<evidence type="ECO:0000256" key="4">
    <source>
        <dbReference type="ARBA" id="ARBA00022840"/>
    </source>
</evidence>
<proteinExistence type="predicted"/>
<evidence type="ECO:0000256" key="5">
    <source>
        <dbReference type="NCBIfam" id="TIGR01378"/>
    </source>
</evidence>
<dbReference type="Pfam" id="PF04263">
    <property type="entry name" value="TPK_catalytic"/>
    <property type="match status" value="1"/>
</dbReference>
<keyword evidence="2" id="KW-0547">Nucleotide-binding</keyword>
<dbReference type="InterPro" id="IPR036759">
    <property type="entry name" value="TPK_catalytic_sf"/>
</dbReference>
<protein>
    <recommendedName>
        <fullName evidence="5">Thiamine diphosphokinase</fullName>
        <ecNumber evidence="5">2.7.6.2</ecNumber>
    </recommendedName>
</protein>
<dbReference type="PANTHER" id="PTHR41299:SF1">
    <property type="entry name" value="THIAMINE PYROPHOSPHOKINASE"/>
    <property type="match status" value="1"/>
</dbReference>
<evidence type="ECO:0000256" key="2">
    <source>
        <dbReference type="ARBA" id="ARBA00022741"/>
    </source>
</evidence>
<dbReference type="GO" id="GO:0004788">
    <property type="term" value="F:thiamine diphosphokinase activity"/>
    <property type="evidence" value="ECO:0007669"/>
    <property type="project" value="UniProtKB-EC"/>
</dbReference>
<dbReference type="InterPro" id="IPR053149">
    <property type="entry name" value="TPK"/>
</dbReference>